<dbReference type="InterPro" id="IPR026444">
    <property type="entry name" value="Secre_tail"/>
</dbReference>
<dbReference type="AlphaFoldDB" id="A0A1J1CC29"/>
<protein>
    <submittedName>
        <fullName evidence="2">Por secretion system C-terminal sorting domain-containing protein</fullName>
    </submittedName>
</protein>
<organism evidence="2 3">
    <name type="scientific">Caldithrix abyssi DSM 13497</name>
    <dbReference type="NCBI Taxonomy" id="880073"/>
    <lineage>
        <taxon>Bacteria</taxon>
        <taxon>Pseudomonadati</taxon>
        <taxon>Calditrichota</taxon>
        <taxon>Calditrichia</taxon>
        <taxon>Calditrichales</taxon>
        <taxon>Calditrichaceae</taxon>
        <taxon>Caldithrix</taxon>
    </lineage>
</organism>
<evidence type="ECO:0000259" key="1">
    <source>
        <dbReference type="Pfam" id="PF13860"/>
    </source>
</evidence>
<feature type="domain" description="FlgD/Vpr Ig-like" evidence="1">
    <location>
        <begin position="111"/>
        <end position="169"/>
    </location>
</feature>
<dbReference type="Pfam" id="PF13860">
    <property type="entry name" value="FlgD_ig"/>
    <property type="match status" value="1"/>
</dbReference>
<dbReference type="Gene3D" id="2.60.40.4070">
    <property type="match status" value="1"/>
</dbReference>
<evidence type="ECO:0000313" key="2">
    <source>
        <dbReference type="EMBL" id="APF20259.1"/>
    </source>
</evidence>
<dbReference type="Proteomes" id="UP000183868">
    <property type="component" value="Chromosome"/>
</dbReference>
<reference evidence="2 3" key="1">
    <citation type="submission" date="2016-11" db="EMBL/GenBank/DDBJ databases">
        <title>Genomic analysis of Caldithrix abyssi and proposal of a novel bacterial phylum Caldithrichaeota.</title>
        <authorList>
            <person name="Kublanov I."/>
            <person name="Sigalova O."/>
            <person name="Gavrilov S."/>
            <person name="Lebedinsky A."/>
            <person name="Ivanova N."/>
            <person name="Daum C."/>
            <person name="Reddy T."/>
            <person name="Klenk H.P."/>
            <person name="Goker M."/>
            <person name="Reva O."/>
            <person name="Miroshnichenko M."/>
            <person name="Kyprides N."/>
            <person name="Woyke T."/>
            <person name="Gelfand M."/>
        </authorList>
    </citation>
    <scope>NUCLEOTIDE SEQUENCE [LARGE SCALE GENOMIC DNA]</scope>
    <source>
        <strain evidence="2 3">LF13</strain>
    </source>
</reference>
<dbReference type="NCBIfam" id="TIGR04183">
    <property type="entry name" value="Por_Secre_tail"/>
    <property type="match status" value="1"/>
</dbReference>
<dbReference type="RefSeq" id="WP_044280993.1">
    <property type="nucleotide sequence ID" value="NZ_CM001402.1"/>
</dbReference>
<sequence>MLGIDCWDGSQQFVENFKNSTSPPLTYPLLLNGSQTMQNYQIVYDYSTIIDRQGILRFKAAGVPLQEIQQTIDGLLATAIDQPKAPVRTFRLIGNFPNPFNPFTTIRFELHKSQQIELQIFDLNGRLVRQLVKGTLPAGLHQVQWDGRDDRQKPLPSGSFFYRLSAEGQQTKKMLLIK</sequence>
<dbReference type="OrthoDB" id="195316at2"/>
<dbReference type="InterPro" id="IPR025965">
    <property type="entry name" value="FlgD/Vpr_Ig-like"/>
</dbReference>
<name>A0A1J1CC29_CALAY</name>
<accession>A0A1J1CC29</accession>
<proteinExistence type="predicted"/>
<dbReference type="EMBL" id="CP018099">
    <property type="protein sequence ID" value="APF20259.1"/>
    <property type="molecule type" value="Genomic_DNA"/>
</dbReference>
<gene>
    <name evidence="2" type="ORF">Cabys_3513</name>
</gene>
<dbReference type="KEGG" id="caby:Cabys_3513"/>
<evidence type="ECO:0000313" key="3">
    <source>
        <dbReference type="Proteomes" id="UP000183868"/>
    </source>
</evidence>